<keyword evidence="2" id="KW-0677">Repeat</keyword>
<protein>
    <submittedName>
        <fullName evidence="5">RING finger protein B</fullName>
    </submittedName>
</protein>
<accession>A0A9P1CTE5</accession>
<evidence type="ECO:0000256" key="1">
    <source>
        <dbReference type="ARBA" id="ARBA00022441"/>
    </source>
</evidence>
<dbReference type="EMBL" id="CAMXCT010002285">
    <property type="protein sequence ID" value="CAI3997063.1"/>
    <property type="molecule type" value="Genomic_DNA"/>
</dbReference>
<proteinExistence type="predicted"/>
<dbReference type="Gene3D" id="2.120.10.80">
    <property type="entry name" value="Kelch-type beta propeller"/>
    <property type="match status" value="1"/>
</dbReference>
<dbReference type="Proteomes" id="UP001152797">
    <property type="component" value="Unassembled WGS sequence"/>
</dbReference>
<comment type="caution">
    <text evidence="4">The sequence shown here is derived from an EMBL/GenBank/DDBJ whole genome shotgun (WGS) entry which is preliminary data.</text>
</comment>
<feature type="region of interest" description="Disordered" evidence="3">
    <location>
        <begin position="523"/>
        <end position="542"/>
    </location>
</feature>
<dbReference type="PANTHER" id="PTHR46093:SF18">
    <property type="entry name" value="FIBRONECTIN TYPE-III DOMAIN-CONTAINING PROTEIN"/>
    <property type="match status" value="1"/>
</dbReference>
<evidence type="ECO:0000313" key="6">
    <source>
        <dbReference type="Proteomes" id="UP001152797"/>
    </source>
</evidence>
<dbReference type="AlphaFoldDB" id="A0A9P1CTE5"/>
<dbReference type="Pfam" id="PF24681">
    <property type="entry name" value="Kelch_KLHDC2_KLHL20_DRC7"/>
    <property type="match status" value="1"/>
</dbReference>
<dbReference type="SUPFAM" id="SSF117281">
    <property type="entry name" value="Kelch motif"/>
    <property type="match status" value="1"/>
</dbReference>
<sequence>MMCAPPMGSSLLDELIGCVHYRVLLCLDEGALYNLGSCSRSLRQTVGEQALWHRLALSRDRLCCARFLGSFSPEARGAAMVTTEDPRPFLSTQRFLPGAAGGELGMIDWREVCRHLNRSMAERPWPNGPTAGMAGTALWTELTDEEGHGGAPLGSQSPHIFWIGGDRLLGVAGGYSPDVVGGAALHPLREVYLLDLPSSSGTAGVATRPDLVVKRLDCGTAGGRLPHGHPSMNGAASDFDPIRRCIYFFGGGAPHSDVHNACSALCLEGWEGDDPRATWQVVASPGSVESDQMPSPVQGVKGTVFQDEFVIFGGRRQGGRCTNDVWSLDLAGASFAATPTLPWRRLECDGEAPSPRVWHCACQAVHGQWFIYGGSTWQFEEPAEPHDFRTLFVFHIADRRWSSVAPASPERPPWAVAASLVPLGCCQLLLLGGTLPHMPEPPGVLRGWEPPDSMRRACGCGDPGAMANSHDFEQEQHIAEVYLRSHFAASFIPQRRSVVVLGGSRYFTGEYFNDLLELQLPSDQQRSSSGTVLGEGRRQESQHRLYGEFQAPNQLPRHLQVEDGRQAQLTRGFLGRLRGMLQEGIIDEEQFNMMRSPN</sequence>
<dbReference type="OrthoDB" id="10251809at2759"/>
<dbReference type="PANTHER" id="PTHR46093">
    <property type="entry name" value="ACYL-COA-BINDING DOMAIN-CONTAINING PROTEIN 5"/>
    <property type="match status" value="1"/>
</dbReference>
<dbReference type="EMBL" id="CAMXCT030002285">
    <property type="protein sequence ID" value="CAL4784375.1"/>
    <property type="molecule type" value="Genomic_DNA"/>
</dbReference>
<reference evidence="5 6" key="2">
    <citation type="submission" date="2024-05" db="EMBL/GenBank/DDBJ databases">
        <authorList>
            <person name="Chen Y."/>
            <person name="Shah S."/>
            <person name="Dougan E. K."/>
            <person name="Thang M."/>
            <person name="Chan C."/>
        </authorList>
    </citation>
    <scope>NUCLEOTIDE SEQUENCE [LARGE SCALE GENOMIC DNA]</scope>
</reference>
<evidence type="ECO:0000256" key="2">
    <source>
        <dbReference type="ARBA" id="ARBA00022737"/>
    </source>
</evidence>
<reference evidence="4" key="1">
    <citation type="submission" date="2022-10" db="EMBL/GenBank/DDBJ databases">
        <authorList>
            <person name="Chen Y."/>
            <person name="Dougan E. K."/>
            <person name="Chan C."/>
            <person name="Rhodes N."/>
            <person name="Thang M."/>
        </authorList>
    </citation>
    <scope>NUCLEOTIDE SEQUENCE</scope>
</reference>
<name>A0A9P1CTE5_9DINO</name>
<evidence type="ECO:0000313" key="5">
    <source>
        <dbReference type="EMBL" id="CAL4784375.1"/>
    </source>
</evidence>
<evidence type="ECO:0000256" key="3">
    <source>
        <dbReference type="SAM" id="MobiDB-lite"/>
    </source>
</evidence>
<dbReference type="InterPro" id="IPR015915">
    <property type="entry name" value="Kelch-typ_b-propeller"/>
</dbReference>
<dbReference type="EMBL" id="CAMXCT020002285">
    <property type="protein sequence ID" value="CAL1150438.1"/>
    <property type="molecule type" value="Genomic_DNA"/>
</dbReference>
<keyword evidence="1" id="KW-0880">Kelch repeat</keyword>
<evidence type="ECO:0000313" key="4">
    <source>
        <dbReference type="EMBL" id="CAI3997063.1"/>
    </source>
</evidence>
<gene>
    <name evidence="4" type="ORF">C1SCF055_LOCUS23484</name>
</gene>
<organism evidence="4">
    <name type="scientific">Cladocopium goreaui</name>
    <dbReference type="NCBI Taxonomy" id="2562237"/>
    <lineage>
        <taxon>Eukaryota</taxon>
        <taxon>Sar</taxon>
        <taxon>Alveolata</taxon>
        <taxon>Dinophyceae</taxon>
        <taxon>Suessiales</taxon>
        <taxon>Symbiodiniaceae</taxon>
        <taxon>Cladocopium</taxon>
    </lineage>
</organism>
<keyword evidence="6" id="KW-1185">Reference proteome</keyword>